<dbReference type="Proteomes" id="UP000006291">
    <property type="component" value="Segment"/>
</dbReference>
<evidence type="ECO:0000313" key="2">
    <source>
        <dbReference type="Proteomes" id="UP000006291"/>
    </source>
</evidence>
<reference evidence="1 2" key="1">
    <citation type="submission" date="2011-09" db="EMBL/GenBank/DDBJ databases">
        <title>Complete Genome Sequence of Bacillus cereus Bacteriophage B5S.</title>
        <authorList>
            <person name="Lee J.-H."/>
            <person name="Shin H."/>
            <person name="Son B."/>
            <person name="Ryu S."/>
        </authorList>
    </citation>
    <scope>NUCLEOTIDE SEQUENCE [LARGE SCALE GENOMIC DNA]</scope>
</reference>
<protein>
    <submittedName>
        <fullName evidence="1">Uncharacterized protein</fullName>
    </submittedName>
</protein>
<dbReference type="EMBL" id="JN797796">
    <property type="protein sequence ID" value="AEW47294.1"/>
    <property type="molecule type" value="Genomic_DNA"/>
</dbReference>
<sequence>MNYNREGILHEMYSIYNKGESETLLQYIKGLEKTLSPLIVQSIVTEFKESVLYKG</sequence>
<gene>
    <name evidence="1" type="ORF">B5S_0060</name>
</gene>
<accession>J9PRE7</accession>
<evidence type="ECO:0000313" key="1">
    <source>
        <dbReference type="EMBL" id="AEW47294.1"/>
    </source>
</evidence>
<organism evidence="1 2">
    <name type="scientific">Bacillus phage B5S</name>
    <dbReference type="NCBI Taxonomy" id="1126949"/>
    <lineage>
        <taxon>Viruses</taxon>
        <taxon>Duplodnaviria</taxon>
        <taxon>Heunggongvirae</taxon>
        <taxon>Uroviricota</taxon>
        <taxon>Caudoviricetes</taxon>
        <taxon>Herelleviridae</taxon>
        <taxon>Bastillevirinae</taxon>
        <taxon>Bequatrovirus</taxon>
        <taxon>Bequatrovirus B4</taxon>
    </lineage>
</organism>
<proteinExistence type="predicted"/>
<name>J9PRE7_9CAUD</name>